<feature type="chain" id="PRO_5041955418" evidence="3">
    <location>
        <begin position="19"/>
        <end position="488"/>
    </location>
</feature>
<keyword evidence="3" id="KW-0732">Signal</keyword>
<evidence type="ECO:0000313" key="4">
    <source>
        <dbReference type="EMBL" id="KAJ8490046.1"/>
    </source>
</evidence>
<evidence type="ECO:0000256" key="1">
    <source>
        <dbReference type="SAM" id="MobiDB-lite"/>
    </source>
</evidence>
<keyword evidence="2" id="KW-0812">Transmembrane</keyword>
<evidence type="ECO:0000313" key="5">
    <source>
        <dbReference type="Proteomes" id="UP001215151"/>
    </source>
</evidence>
<feature type="compositionally biased region" description="Polar residues" evidence="1">
    <location>
        <begin position="326"/>
        <end position="337"/>
    </location>
</feature>
<keyword evidence="5" id="KW-1185">Reference proteome</keyword>
<reference evidence="4" key="1">
    <citation type="submission" date="2022-11" db="EMBL/GenBank/DDBJ databases">
        <title>Genome Sequence of Cubamyces cubensis.</title>
        <authorList>
            <person name="Buettner E."/>
        </authorList>
    </citation>
    <scope>NUCLEOTIDE SEQUENCE</scope>
    <source>
        <strain evidence="4">MPL-01</strain>
    </source>
</reference>
<dbReference type="Proteomes" id="UP001215151">
    <property type="component" value="Unassembled WGS sequence"/>
</dbReference>
<proteinExistence type="predicted"/>
<evidence type="ECO:0000256" key="2">
    <source>
        <dbReference type="SAM" id="Phobius"/>
    </source>
</evidence>
<feature type="compositionally biased region" description="Acidic residues" evidence="1">
    <location>
        <begin position="268"/>
        <end position="278"/>
    </location>
</feature>
<feature type="compositionally biased region" description="Basic and acidic residues" evidence="1">
    <location>
        <begin position="253"/>
        <end position="265"/>
    </location>
</feature>
<protein>
    <submittedName>
        <fullName evidence="4">Uncharacterized protein</fullName>
    </submittedName>
</protein>
<feature type="signal peptide" evidence="3">
    <location>
        <begin position="1"/>
        <end position="18"/>
    </location>
</feature>
<feature type="region of interest" description="Disordered" evidence="1">
    <location>
        <begin position="227"/>
        <end position="278"/>
    </location>
</feature>
<dbReference type="AlphaFoldDB" id="A0AAD7XGJ6"/>
<keyword evidence="2" id="KW-1133">Transmembrane helix</keyword>
<feature type="region of interest" description="Disordered" evidence="1">
    <location>
        <begin position="115"/>
        <end position="156"/>
    </location>
</feature>
<feature type="transmembrane region" description="Helical" evidence="2">
    <location>
        <begin position="169"/>
        <end position="193"/>
    </location>
</feature>
<evidence type="ECO:0000256" key="3">
    <source>
        <dbReference type="SAM" id="SignalP"/>
    </source>
</evidence>
<keyword evidence="2" id="KW-0472">Membrane</keyword>
<name>A0AAD7XGJ6_9APHY</name>
<feature type="compositionally biased region" description="Polar residues" evidence="1">
    <location>
        <begin position="147"/>
        <end position="156"/>
    </location>
</feature>
<comment type="caution">
    <text evidence="4">The sequence shown here is derived from an EMBL/GenBank/DDBJ whole genome shotgun (WGS) entry which is preliminary data.</text>
</comment>
<organism evidence="4 5">
    <name type="scientific">Trametes cubensis</name>
    <dbReference type="NCBI Taxonomy" id="1111947"/>
    <lineage>
        <taxon>Eukaryota</taxon>
        <taxon>Fungi</taxon>
        <taxon>Dikarya</taxon>
        <taxon>Basidiomycota</taxon>
        <taxon>Agaricomycotina</taxon>
        <taxon>Agaricomycetes</taxon>
        <taxon>Polyporales</taxon>
        <taxon>Polyporaceae</taxon>
        <taxon>Trametes</taxon>
    </lineage>
</organism>
<gene>
    <name evidence="4" type="ORF">ONZ51_g2555</name>
</gene>
<accession>A0AAD7XGJ6</accession>
<sequence>MTLNILVSFSLLALVVTARPIPDAPPSVRKSLEVQNAIQAIFASRTGQRPEFWPHAEDEDVHISLTSSEEQSAFLSRLKDIDAVKAVIPLNVDGNPSEDEKQLYDILKGLKDSASGSSLQDLDGGERPLPDSPTSAVDTTDTDTEASQEPSQEAYPSTGLANFYTSPPLIVIAASCLAAFLSLLCIGIGLYALNHLQSFMLTSGLAWDILPRLERRVGLDGPDDIHVHTGSAVQQPEKRRLLPVNAPLPPPAEFHDEKKDDRFLADEPSSDNEDVDENFEDAQEHSLLFLDTDLPPQYSPKPELPRIVIEEHADPDLLPLPDIPTASVQSTPFSTPLRTPGPLASPTRSPARRTPQMRELQSSPTPASKPLWSLRAADAPALGLTVASTSPSAPVQARATSPAPQLPGALFADDAPELNMVEVPRPRTRTPRQPLDIAFALQLRPGLGLGADSAWIVRFLMTMFGWMTVLIGAGRQESSGNGRRALNY</sequence>
<feature type="region of interest" description="Disordered" evidence="1">
    <location>
        <begin position="318"/>
        <end position="370"/>
    </location>
</feature>
<dbReference type="EMBL" id="JAPEVG010000040">
    <property type="protein sequence ID" value="KAJ8490046.1"/>
    <property type="molecule type" value="Genomic_DNA"/>
</dbReference>